<evidence type="ECO:0000256" key="3">
    <source>
        <dbReference type="ARBA" id="ARBA00023136"/>
    </source>
</evidence>
<keyword evidence="2 5" id="KW-0732">Signal</keyword>
<evidence type="ECO:0000256" key="5">
    <source>
        <dbReference type="SAM" id="SignalP"/>
    </source>
</evidence>
<dbReference type="GeneID" id="110081553"/>
<evidence type="ECO:0000256" key="1">
    <source>
        <dbReference type="ARBA" id="ARBA00004370"/>
    </source>
</evidence>
<keyword evidence="3" id="KW-0472">Membrane</keyword>
<dbReference type="InterPro" id="IPR015631">
    <property type="entry name" value="CD2/SLAM_rcpt"/>
</dbReference>
<organism evidence="6 7">
    <name type="scientific">Pogona vitticeps</name>
    <name type="common">central bearded dragon</name>
    <dbReference type="NCBI Taxonomy" id="103695"/>
    <lineage>
        <taxon>Eukaryota</taxon>
        <taxon>Metazoa</taxon>
        <taxon>Chordata</taxon>
        <taxon>Craniata</taxon>
        <taxon>Vertebrata</taxon>
        <taxon>Euteleostomi</taxon>
        <taxon>Lepidosauria</taxon>
        <taxon>Squamata</taxon>
        <taxon>Bifurcata</taxon>
        <taxon>Unidentata</taxon>
        <taxon>Episquamata</taxon>
        <taxon>Toxicofera</taxon>
        <taxon>Iguania</taxon>
        <taxon>Acrodonta</taxon>
        <taxon>Agamidae</taxon>
        <taxon>Amphibolurinae</taxon>
        <taxon>Pogona</taxon>
    </lineage>
</organism>
<gene>
    <name evidence="7 8" type="primary">LOC110081553</name>
</gene>
<proteinExistence type="predicted"/>
<dbReference type="Proteomes" id="UP001652642">
    <property type="component" value="Chromosome 15"/>
</dbReference>
<comment type="subcellular location">
    <subcellularLocation>
        <location evidence="1">Membrane</location>
    </subcellularLocation>
</comment>
<dbReference type="Gene3D" id="2.60.40.10">
    <property type="entry name" value="Immunoglobulins"/>
    <property type="match status" value="2"/>
</dbReference>
<evidence type="ECO:0000313" key="8">
    <source>
        <dbReference type="RefSeq" id="XP_072840032.1"/>
    </source>
</evidence>
<evidence type="ECO:0000313" key="7">
    <source>
        <dbReference type="RefSeq" id="XP_072840031.1"/>
    </source>
</evidence>
<keyword evidence="6" id="KW-1185">Reference proteome</keyword>
<dbReference type="InterPro" id="IPR013783">
    <property type="entry name" value="Ig-like_fold"/>
</dbReference>
<evidence type="ECO:0000256" key="4">
    <source>
        <dbReference type="ARBA" id="ARBA00023180"/>
    </source>
</evidence>
<protein>
    <submittedName>
        <fullName evidence="7 8">CD48 antigen-like</fullName>
    </submittedName>
</protein>
<dbReference type="RefSeq" id="XP_072840031.1">
    <property type="nucleotide sequence ID" value="XM_072983930.1"/>
</dbReference>
<evidence type="ECO:0000256" key="2">
    <source>
        <dbReference type="ARBA" id="ARBA00022729"/>
    </source>
</evidence>
<feature type="signal peptide" evidence="5">
    <location>
        <begin position="1"/>
        <end position="21"/>
    </location>
</feature>
<sequence length="241" mass="26339">MGSCRPTFFVLFLFIFQVARAVDPSTNLSCNLTSSVDLKTGLPKGANFTVLTLHSLSRKKVVALLQANTPLQILDLHYSKRVTFVKETGAFRIHNLSLADGGTYDIYRQTSDSSTETLKTYTLFVFDINITATSLANRSCSLDLLCQAGVGTRASRERYTWKKTASGETLSQEPRLRLVMHPENSRDSYTCTAQDGVSQGAWDIIPYPQCSHSGATGHLLSGLPRLSCLLSAGLVALVVLL</sequence>
<keyword evidence="4" id="KW-0325">Glycoprotein</keyword>
<evidence type="ECO:0000313" key="6">
    <source>
        <dbReference type="Proteomes" id="UP001652642"/>
    </source>
</evidence>
<reference evidence="7 8" key="1">
    <citation type="submission" date="2025-05" db="UniProtKB">
        <authorList>
            <consortium name="RefSeq"/>
        </authorList>
    </citation>
    <scope>IDENTIFICATION</scope>
</reference>
<dbReference type="RefSeq" id="XP_072840032.1">
    <property type="nucleotide sequence ID" value="XM_072983931.1"/>
</dbReference>
<name>A0ABM5F3R0_9SAUR</name>
<feature type="chain" id="PRO_5045028138" evidence="5">
    <location>
        <begin position="22"/>
        <end position="241"/>
    </location>
</feature>
<accession>A0ABM5F3R0</accession>
<dbReference type="PANTHER" id="PTHR12080:SF48">
    <property type="entry name" value="IMMUNOGLOBULIN SUBTYPE DOMAIN-CONTAINING PROTEIN"/>
    <property type="match status" value="1"/>
</dbReference>
<dbReference type="PANTHER" id="PTHR12080">
    <property type="entry name" value="SIGNALING LYMPHOCYTIC ACTIVATION MOLECULE"/>
    <property type="match status" value="1"/>
</dbReference>